<dbReference type="GeneID" id="26628073"/>
<evidence type="ECO:0000313" key="2">
    <source>
        <dbReference type="EMBL" id="ALF02003.1"/>
    </source>
</evidence>
<feature type="compositionally biased region" description="Basic and acidic residues" evidence="1">
    <location>
        <begin position="76"/>
        <end position="90"/>
    </location>
</feature>
<dbReference type="Proteomes" id="UP000203130">
    <property type="component" value="Segment"/>
</dbReference>
<feature type="compositionally biased region" description="Polar residues" evidence="1">
    <location>
        <begin position="227"/>
        <end position="237"/>
    </location>
</feature>
<evidence type="ECO:0000313" key="3">
    <source>
        <dbReference type="Proteomes" id="UP000203130"/>
    </source>
</evidence>
<evidence type="ECO:0000256" key="1">
    <source>
        <dbReference type="SAM" id="MobiDB-lite"/>
    </source>
</evidence>
<reference evidence="2 3" key="1">
    <citation type="submission" date="2015-08" db="EMBL/GenBank/DDBJ databases">
        <title>Complete genome sequence analysis of novel bacteriophage IME-EFm5.</title>
        <authorList>
            <person name="Gong P."/>
            <person name="Han W."/>
            <person name="Gu J."/>
        </authorList>
    </citation>
    <scope>NUCLEOTIDE SEQUENCE [LARGE SCALE GENOMIC DNA]</scope>
</reference>
<dbReference type="OrthoDB" id="7739at10239"/>
<proteinExistence type="predicted"/>
<dbReference type="EMBL" id="KT588072">
    <property type="protein sequence ID" value="ALF02003.1"/>
    <property type="molecule type" value="Genomic_DNA"/>
</dbReference>
<protein>
    <submittedName>
        <fullName evidence="2">Tail assembly protein</fullName>
    </submittedName>
</protein>
<dbReference type="KEGG" id="vg:26628073"/>
<sequence>MAIIKSEYLLPNYDPEEVGMKGEKGDDGKTSYVHIAYSNSSDGGVDFSTTDPTNRAYTGYYTDFEMIDSTDPSKYEWQRTKGDSGKDGVAGKDGVGLQSTSTTYAKHTNANTPPATGWQSQVPTVPAGQYLWTKTVWTYTDNSSETGYSVARMGADGDRGQDGIAGKDGVGIKTTVIEYAVNTSGTVRPTSGWSTTIPTTPQGQYLWTRTTWTYTDNTTEQGYSVARQGSNGQNGTNGADGDDGVGISTTIIEYNKSTNSTTPPSTGWTSTIPSISGGQYLWTRVTLNYTDGKKAESYTVARQGEDGADGQLFTGETEPKDFNEGDIWYKVVSGKVTGVYEAKGGAWVEIPFESSVIAETIIGKTIQASHLTGSTIDGGKISGAEFLNEYINVTSGVNQVTDGKLGIKDGILQAGSTYYLTNSAGERLYKFATTEADIHQGTVNLRQRLYDETGKQTSESTTSVSGGLINLSLSDASGNYHGVLDAKALTKTPWINLTLGSAFETKENNPCMYKIQHNLDGTRTVLFRGQFGLKSGDMVAGRDYYPFQVGSGTSADGETTLPAAIKPRVTEFAYGAIGVPSGPNPGGRLGITRTPKIVFSPGANATYCGISSLSYIIE</sequence>
<keyword evidence="3" id="KW-1185">Reference proteome</keyword>
<gene>
    <name evidence="2" type="ORF">EFm5_34</name>
</gene>
<feature type="region of interest" description="Disordered" evidence="1">
    <location>
        <begin position="76"/>
        <end position="99"/>
    </location>
</feature>
<feature type="region of interest" description="Disordered" evidence="1">
    <location>
        <begin position="226"/>
        <end position="247"/>
    </location>
</feature>
<dbReference type="RefSeq" id="YP_009200904.1">
    <property type="nucleotide sequence ID" value="NC_028826.1"/>
</dbReference>
<accession>A0A0M3ULD0</accession>
<organism evidence="2 3">
    <name type="scientific">Enterococcus phage IME-EFm5</name>
    <dbReference type="NCBI Taxonomy" id="1718158"/>
    <lineage>
        <taxon>Viruses</taxon>
        <taxon>Duplodnaviria</taxon>
        <taxon>Heunggongvirae</taxon>
        <taxon>Uroviricota</taxon>
        <taxon>Caudoviricetes</taxon>
        <taxon>Efemquintavirus</taxon>
        <taxon>Efemquintavirus Efm5</taxon>
    </lineage>
</organism>
<name>A0A0M3ULD0_9CAUD</name>